<evidence type="ECO:0000313" key="2">
    <source>
        <dbReference type="EMBL" id="HGI87659.1"/>
    </source>
</evidence>
<dbReference type="Pfam" id="PF03483">
    <property type="entry name" value="B3_4"/>
    <property type="match status" value="1"/>
</dbReference>
<dbReference type="SMART" id="SM00873">
    <property type="entry name" value="B3_4"/>
    <property type="match status" value="1"/>
</dbReference>
<feature type="domain" description="B3/B4 tRNA-binding" evidence="1">
    <location>
        <begin position="61"/>
        <end position="212"/>
    </location>
</feature>
<dbReference type="InterPro" id="IPR020825">
    <property type="entry name" value="Phe-tRNA_synthase-like_B3/B4"/>
</dbReference>
<name>A0A7C4BC15_9CREN</name>
<dbReference type="InterPro" id="IPR005146">
    <property type="entry name" value="B3/B4_tRNA-bd"/>
</dbReference>
<reference evidence="2" key="1">
    <citation type="journal article" date="2020" name="mSystems">
        <title>Genome- and Community-Level Interaction Insights into Carbon Utilization and Element Cycling Functions of Hydrothermarchaeota in Hydrothermal Sediment.</title>
        <authorList>
            <person name="Zhou Z."/>
            <person name="Liu Y."/>
            <person name="Xu W."/>
            <person name="Pan J."/>
            <person name="Luo Z.H."/>
            <person name="Li M."/>
        </authorList>
    </citation>
    <scope>NUCLEOTIDE SEQUENCE [LARGE SCALE GENOMIC DNA]</scope>
    <source>
        <strain evidence="2">SpSt-732</strain>
    </source>
</reference>
<evidence type="ECO:0000259" key="1">
    <source>
        <dbReference type="SMART" id="SM00873"/>
    </source>
</evidence>
<accession>A0A7C4BC15</accession>
<organism evidence="2">
    <name type="scientific">Ignisphaera aggregans</name>
    <dbReference type="NCBI Taxonomy" id="334771"/>
    <lineage>
        <taxon>Archaea</taxon>
        <taxon>Thermoproteota</taxon>
        <taxon>Thermoprotei</taxon>
        <taxon>Desulfurococcales</taxon>
        <taxon>Desulfurococcaceae</taxon>
        <taxon>Ignisphaera</taxon>
    </lineage>
</organism>
<dbReference type="Gene3D" id="3.50.40.10">
    <property type="entry name" value="Phenylalanyl-trna Synthetase, Chain B, domain 3"/>
    <property type="match status" value="1"/>
</dbReference>
<dbReference type="AlphaFoldDB" id="A0A7C4BC15"/>
<dbReference type="SUPFAM" id="SSF56037">
    <property type="entry name" value="PheT/TilS domain"/>
    <property type="match status" value="1"/>
</dbReference>
<dbReference type="PANTHER" id="PTHR39209">
    <property type="match status" value="1"/>
</dbReference>
<proteinExistence type="predicted"/>
<dbReference type="GO" id="GO:0004826">
    <property type="term" value="F:phenylalanine-tRNA ligase activity"/>
    <property type="evidence" value="ECO:0007669"/>
    <property type="project" value="InterPro"/>
</dbReference>
<comment type="caution">
    <text evidence="2">The sequence shown here is derived from an EMBL/GenBank/DDBJ whole genome shotgun (WGS) entry which is preliminary data.</text>
</comment>
<dbReference type="PANTHER" id="PTHR39209:SF2">
    <property type="entry name" value="CYTOPLASMIC PROTEIN"/>
    <property type="match status" value="1"/>
</dbReference>
<dbReference type="GO" id="GO:0003723">
    <property type="term" value="F:RNA binding"/>
    <property type="evidence" value="ECO:0007669"/>
    <property type="project" value="InterPro"/>
</dbReference>
<dbReference type="EMBL" id="DTFF01000041">
    <property type="protein sequence ID" value="HGI87659.1"/>
    <property type="molecule type" value="Genomic_DNA"/>
</dbReference>
<sequence>MLAVDEEARRLGIFVAYTYAWLEHKMSFEHYPLEEDVMNLVGYLKGRYTLEKLKEDPVVRAYRDFFWRIGVDPTKTRPSSEALVRRALRDSFPRISPVIDAGNIASAYTMVPIGMYDMDYAKPPLRITVSRGGEVFRPIGGSEIRLEKGVPILMDSSGVVMHIYPHRDSVETMVREATSKILIVAAGVPGVGKDLVKKAAELTAQLLKKMGWEWCEAVEIV</sequence>
<gene>
    <name evidence="2" type="ORF">ENV14_04625</name>
</gene>
<protein>
    <recommendedName>
        <fullName evidence="1">B3/B4 tRNA-binding domain-containing protein</fullName>
    </recommendedName>
</protein>